<evidence type="ECO:0000313" key="2">
    <source>
        <dbReference type="Proteomes" id="UP001283341"/>
    </source>
</evidence>
<organism evidence="1 2">
    <name type="scientific">Apodospora peruviana</name>
    <dbReference type="NCBI Taxonomy" id="516989"/>
    <lineage>
        <taxon>Eukaryota</taxon>
        <taxon>Fungi</taxon>
        <taxon>Dikarya</taxon>
        <taxon>Ascomycota</taxon>
        <taxon>Pezizomycotina</taxon>
        <taxon>Sordariomycetes</taxon>
        <taxon>Sordariomycetidae</taxon>
        <taxon>Sordariales</taxon>
        <taxon>Lasiosphaeriaceae</taxon>
        <taxon>Apodospora</taxon>
    </lineage>
</organism>
<protein>
    <submittedName>
        <fullName evidence="1">Uncharacterized protein</fullName>
    </submittedName>
</protein>
<name>A0AAE0ITI9_9PEZI</name>
<gene>
    <name evidence="1" type="ORF">B0H66DRAFT_83167</name>
</gene>
<dbReference type="EMBL" id="JAUEDM010000001">
    <property type="protein sequence ID" value="KAK3330968.1"/>
    <property type="molecule type" value="Genomic_DNA"/>
</dbReference>
<dbReference type="AlphaFoldDB" id="A0AAE0ITI9"/>
<keyword evidence="2" id="KW-1185">Reference proteome</keyword>
<reference evidence="1" key="2">
    <citation type="submission" date="2023-06" db="EMBL/GenBank/DDBJ databases">
        <authorList>
            <consortium name="Lawrence Berkeley National Laboratory"/>
            <person name="Haridas S."/>
            <person name="Hensen N."/>
            <person name="Bonometti L."/>
            <person name="Westerberg I."/>
            <person name="Brannstrom I.O."/>
            <person name="Guillou S."/>
            <person name="Cros-Aarteil S."/>
            <person name="Calhoun S."/>
            <person name="Kuo A."/>
            <person name="Mondo S."/>
            <person name="Pangilinan J."/>
            <person name="Riley R."/>
            <person name="Labutti K."/>
            <person name="Andreopoulos B."/>
            <person name="Lipzen A."/>
            <person name="Chen C."/>
            <person name="Yanf M."/>
            <person name="Daum C."/>
            <person name="Ng V."/>
            <person name="Clum A."/>
            <person name="Steindorff A."/>
            <person name="Ohm R."/>
            <person name="Martin F."/>
            <person name="Silar P."/>
            <person name="Natvig D."/>
            <person name="Lalanne C."/>
            <person name="Gautier V."/>
            <person name="Ament-Velasquez S.L."/>
            <person name="Kruys A."/>
            <person name="Hutchinson M.I."/>
            <person name="Powell A.J."/>
            <person name="Barry K."/>
            <person name="Miller A.N."/>
            <person name="Grigoriev I.V."/>
            <person name="Debuchy R."/>
            <person name="Gladieux P."/>
            <person name="Thoren M.H."/>
            <person name="Johannesson H."/>
        </authorList>
    </citation>
    <scope>NUCLEOTIDE SEQUENCE</scope>
    <source>
        <strain evidence="1">CBS 118394</strain>
    </source>
</reference>
<evidence type="ECO:0000313" key="1">
    <source>
        <dbReference type="EMBL" id="KAK3330968.1"/>
    </source>
</evidence>
<dbReference type="Proteomes" id="UP001283341">
    <property type="component" value="Unassembled WGS sequence"/>
</dbReference>
<sequence length="212" mass="23308">MGDKHFRLYSVILNMHLMRAISNCVLGVGVFQVVLPGVEQARQASWWFHPSRCLGTDACSSAIWVISCVLAGTEPQHQRASSTWGGEIAALETYPAVPFPKVSGSWYCWLPYGTFNTVYTSQLHRGRAGLSTTWPSPGKEVPPHTAGCRLLFWKGPLLAPSPPTDKYLVLATTSINFLPSPSSHHRGQSHYSGFLSWKLVGLIVDRSISSPQ</sequence>
<reference evidence="1" key="1">
    <citation type="journal article" date="2023" name="Mol. Phylogenet. Evol.">
        <title>Genome-scale phylogeny and comparative genomics of the fungal order Sordariales.</title>
        <authorList>
            <person name="Hensen N."/>
            <person name="Bonometti L."/>
            <person name="Westerberg I."/>
            <person name="Brannstrom I.O."/>
            <person name="Guillou S."/>
            <person name="Cros-Aarteil S."/>
            <person name="Calhoun S."/>
            <person name="Haridas S."/>
            <person name="Kuo A."/>
            <person name="Mondo S."/>
            <person name="Pangilinan J."/>
            <person name="Riley R."/>
            <person name="LaButti K."/>
            <person name="Andreopoulos B."/>
            <person name="Lipzen A."/>
            <person name="Chen C."/>
            <person name="Yan M."/>
            <person name="Daum C."/>
            <person name="Ng V."/>
            <person name="Clum A."/>
            <person name="Steindorff A."/>
            <person name="Ohm R.A."/>
            <person name="Martin F."/>
            <person name="Silar P."/>
            <person name="Natvig D.O."/>
            <person name="Lalanne C."/>
            <person name="Gautier V."/>
            <person name="Ament-Velasquez S.L."/>
            <person name="Kruys A."/>
            <person name="Hutchinson M.I."/>
            <person name="Powell A.J."/>
            <person name="Barry K."/>
            <person name="Miller A.N."/>
            <person name="Grigoriev I.V."/>
            <person name="Debuchy R."/>
            <person name="Gladieux P."/>
            <person name="Hiltunen Thoren M."/>
            <person name="Johannesson H."/>
        </authorList>
    </citation>
    <scope>NUCLEOTIDE SEQUENCE</scope>
    <source>
        <strain evidence="1">CBS 118394</strain>
    </source>
</reference>
<accession>A0AAE0ITI9</accession>
<comment type="caution">
    <text evidence="1">The sequence shown here is derived from an EMBL/GenBank/DDBJ whole genome shotgun (WGS) entry which is preliminary data.</text>
</comment>
<proteinExistence type="predicted"/>